<dbReference type="RefSeq" id="WP_073041264.1">
    <property type="nucleotide sequence ID" value="NZ_FQUO01000004.1"/>
</dbReference>
<sequence>MKIKEGFLNKPIKTMKRGGKPKKVFVAGNTFQGLNLSCLKKLKQYLENKEKVPLSQWSDPKFAALLPHPGKIL</sequence>
<protein>
    <submittedName>
        <fullName evidence="1">Uncharacterized protein</fullName>
    </submittedName>
</protein>
<dbReference type="AlphaFoldDB" id="A0A1M4Y2V0"/>
<gene>
    <name evidence="1" type="ORF">SAMN05444008_104136</name>
</gene>
<accession>A0A1M4Y2V0</accession>
<organism evidence="1 2">
    <name type="scientific">Cnuella takakiae</name>
    <dbReference type="NCBI Taxonomy" id="1302690"/>
    <lineage>
        <taxon>Bacteria</taxon>
        <taxon>Pseudomonadati</taxon>
        <taxon>Bacteroidota</taxon>
        <taxon>Chitinophagia</taxon>
        <taxon>Chitinophagales</taxon>
        <taxon>Chitinophagaceae</taxon>
        <taxon>Cnuella</taxon>
    </lineage>
</organism>
<reference evidence="1 2" key="1">
    <citation type="submission" date="2016-11" db="EMBL/GenBank/DDBJ databases">
        <authorList>
            <person name="Jaros S."/>
            <person name="Januszkiewicz K."/>
            <person name="Wedrychowicz H."/>
        </authorList>
    </citation>
    <scope>NUCLEOTIDE SEQUENCE [LARGE SCALE GENOMIC DNA]</scope>
    <source>
        <strain evidence="1 2">DSM 26897</strain>
    </source>
</reference>
<keyword evidence="2" id="KW-1185">Reference proteome</keyword>
<name>A0A1M4Y2V0_9BACT</name>
<proteinExistence type="predicted"/>
<evidence type="ECO:0000313" key="2">
    <source>
        <dbReference type="Proteomes" id="UP000184368"/>
    </source>
</evidence>
<evidence type="ECO:0000313" key="1">
    <source>
        <dbReference type="EMBL" id="SHF00157.1"/>
    </source>
</evidence>
<dbReference type="Proteomes" id="UP000184368">
    <property type="component" value="Unassembled WGS sequence"/>
</dbReference>
<dbReference type="EMBL" id="FQUO01000004">
    <property type="protein sequence ID" value="SHF00157.1"/>
    <property type="molecule type" value="Genomic_DNA"/>
</dbReference>
<dbReference type="STRING" id="1302690.BUE76_14860"/>